<evidence type="ECO:0000259" key="1">
    <source>
        <dbReference type="Pfam" id="PF13592"/>
    </source>
</evidence>
<sequence length="146" mass="16386">MSDSSSTWFLRNSGKCAVKQRVSLARTSGDAHCSRVSLAVFQPLEKLSGTEAPGKPPLVTPQIEPFLHEKLREDRFWTATLLCEAVAQQFQVTISPRTMTEHLHRLGYTWKRARYSPAKTLDPAVQREHAASIETLKKGHWTAKSA</sequence>
<dbReference type="Pfam" id="PF13592">
    <property type="entry name" value="HTH_33"/>
    <property type="match status" value="1"/>
</dbReference>
<protein>
    <recommendedName>
        <fullName evidence="1">Winged helix-turn helix domain-containing protein</fullName>
    </recommendedName>
</protein>
<proteinExistence type="predicted"/>
<reference evidence="2 3" key="1">
    <citation type="submission" date="2018-03" db="EMBL/GenBank/DDBJ databases">
        <title>Draft genome of Deinococcus sp. OD32.</title>
        <authorList>
            <person name="Wang X.-P."/>
            <person name="Du Z.-J."/>
        </authorList>
    </citation>
    <scope>NUCLEOTIDE SEQUENCE [LARGE SCALE GENOMIC DNA]</scope>
    <source>
        <strain evidence="2 3">OD32</strain>
    </source>
</reference>
<dbReference type="InterPro" id="IPR025959">
    <property type="entry name" value="Winged_HTH_dom"/>
</dbReference>
<comment type="caution">
    <text evidence="2">The sequence shown here is derived from an EMBL/GenBank/DDBJ whole genome shotgun (WGS) entry which is preliminary data.</text>
</comment>
<feature type="domain" description="Winged helix-turn helix" evidence="1">
    <location>
        <begin position="73"/>
        <end position="126"/>
    </location>
</feature>
<dbReference type="InterPro" id="IPR009057">
    <property type="entry name" value="Homeodomain-like_sf"/>
</dbReference>
<dbReference type="EMBL" id="PYSV01000005">
    <property type="protein sequence ID" value="PTA68610.1"/>
    <property type="molecule type" value="Genomic_DNA"/>
</dbReference>
<gene>
    <name evidence="2" type="ORF">C8263_07410</name>
</gene>
<evidence type="ECO:0000313" key="2">
    <source>
        <dbReference type="EMBL" id="PTA68610.1"/>
    </source>
</evidence>
<keyword evidence="3" id="KW-1185">Reference proteome</keyword>
<name>A0A2T3W9M0_9DEIO</name>
<dbReference type="Proteomes" id="UP000240317">
    <property type="component" value="Unassembled WGS sequence"/>
</dbReference>
<dbReference type="AlphaFoldDB" id="A0A2T3W9M0"/>
<evidence type="ECO:0000313" key="3">
    <source>
        <dbReference type="Proteomes" id="UP000240317"/>
    </source>
</evidence>
<dbReference type="SUPFAM" id="SSF46689">
    <property type="entry name" value="Homeodomain-like"/>
    <property type="match status" value="1"/>
</dbReference>
<accession>A0A2T3W9M0</accession>
<organism evidence="2 3">
    <name type="scientific">Deinococcus arcticus</name>
    <dbReference type="NCBI Taxonomy" id="2136176"/>
    <lineage>
        <taxon>Bacteria</taxon>
        <taxon>Thermotogati</taxon>
        <taxon>Deinococcota</taxon>
        <taxon>Deinococci</taxon>
        <taxon>Deinococcales</taxon>
        <taxon>Deinococcaceae</taxon>
        <taxon>Deinococcus</taxon>
    </lineage>
</organism>